<name>A0A0E9QDK6_ANGAN</name>
<accession>A0A0E9QDK6</accession>
<sequence length="21" mass="2220">MLCSNHVVAGQSLALIAFHAH</sequence>
<dbReference type="AlphaFoldDB" id="A0A0E9QDK6"/>
<organism evidence="1">
    <name type="scientific">Anguilla anguilla</name>
    <name type="common">European freshwater eel</name>
    <name type="synonym">Muraena anguilla</name>
    <dbReference type="NCBI Taxonomy" id="7936"/>
    <lineage>
        <taxon>Eukaryota</taxon>
        <taxon>Metazoa</taxon>
        <taxon>Chordata</taxon>
        <taxon>Craniata</taxon>
        <taxon>Vertebrata</taxon>
        <taxon>Euteleostomi</taxon>
        <taxon>Actinopterygii</taxon>
        <taxon>Neopterygii</taxon>
        <taxon>Teleostei</taxon>
        <taxon>Anguilliformes</taxon>
        <taxon>Anguillidae</taxon>
        <taxon>Anguilla</taxon>
    </lineage>
</organism>
<reference evidence="1" key="2">
    <citation type="journal article" date="2015" name="Fish Shellfish Immunol.">
        <title>Early steps in the European eel (Anguilla anguilla)-Vibrio vulnificus interaction in the gills: Role of the RtxA13 toxin.</title>
        <authorList>
            <person name="Callol A."/>
            <person name="Pajuelo D."/>
            <person name="Ebbesson L."/>
            <person name="Teles M."/>
            <person name="MacKenzie S."/>
            <person name="Amaro C."/>
        </authorList>
    </citation>
    <scope>NUCLEOTIDE SEQUENCE</scope>
</reference>
<dbReference type="EMBL" id="GBXM01094172">
    <property type="protein sequence ID" value="JAH14405.1"/>
    <property type="molecule type" value="Transcribed_RNA"/>
</dbReference>
<reference evidence="1" key="1">
    <citation type="submission" date="2014-11" db="EMBL/GenBank/DDBJ databases">
        <authorList>
            <person name="Amaro Gonzalez C."/>
        </authorList>
    </citation>
    <scope>NUCLEOTIDE SEQUENCE</scope>
</reference>
<protein>
    <submittedName>
        <fullName evidence="1">Uncharacterized protein</fullName>
    </submittedName>
</protein>
<evidence type="ECO:0000313" key="1">
    <source>
        <dbReference type="EMBL" id="JAH14405.1"/>
    </source>
</evidence>
<proteinExistence type="predicted"/>